<dbReference type="AlphaFoldDB" id="D8SDM7"/>
<evidence type="ECO:0000313" key="3">
    <source>
        <dbReference type="Proteomes" id="UP000001514"/>
    </source>
</evidence>
<dbReference type="GO" id="GO:0046872">
    <property type="term" value="F:metal ion binding"/>
    <property type="evidence" value="ECO:0007669"/>
    <property type="project" value="InterPro"/>
</dbReference>
<dbReference type="Gramene" id="EFJ17651">
    <property type="protein sequence ID" value="EFJ17651"/>
    <property type="gene ID" value="SELMODRAFT_420946"/>
</dbReference>
<reference evidence="2 3" key="1">
    <citation type="journal article" date="2011" name="Science">
        <title>The Selaginella genome identifies genetic changes associated with the evolution of vascular plants.</title>
        <authorList>
            <person name="Banks J.A."/>
            <person name="Nishiyama T."/>
            <person name="Hasebe M."/>
            <person name="Bowman J.L."/>
            <person name="Gribskov M."/>
            <person name="dePamphilis C."/>
            <person name="Albert V.A."/>
            <person name="Aono N."/>
            <person name="Aoyama T."/>
            <person name="Ambrose B.A."/>
            <person name="Ashton N.W."/>
            <person name="Axtell M.J."/>
            <person name="Barker E."/>
            <person name="Barker M.S."/>
            <person name="Bennetzen J.L."/>
            <person name="Bonawitz N.D."/>
            <person name="Chapple C."/>
            <person name="Cheng C."/>
            <person name="Correa L.G."/>
            <person name="Dacre M."/>
            <person name="DeBarry J."/>
            <person name="Dreyer I."/>
            <person name="Elias M."/>
            <person name="Engstrom E.M."/>
            <person name="Estelle M."/>
            <person name="Feng L."/>
            <person name="Finet C."/>
            <person name="Floyd S.K."/>
            <person name="Frommer W.B."/>
            <person name="Fujita T."/>
            <person name="Gramzow L."/>
            <person name="Gutensohn M."/>
            <person name="Harholt J."/>
            <person name="Hattori M."/>
            <person name="Heyl A."/>
            <person name="Hirai T."/>
            <person name="Hiwatashi Y."/>
            <person name="Ishikawa M."/>
            <person name="Iwata M."/>
            <person name="Karol K.G."/>
            <person name="Koehler B."/>
            <person name="Kolukisaoglu U."/>
            <person name="Kubo M."/>
            <person name="Kurata T."/>
            <person name="Lalonde S."/>
            <person name="Li K."/>
            <person name="Li Y."/>
            <person name="Litt A."/>
            <person name="Lyons E."/>
            <person name="Manning G."/>
            <person name="Maruyama T."/>
            <person name="Michael T.P."/>
            <person name="Mikami K."/>
            <person name="Miyazaki S."/>
            <person name="Morinaga S."/>
            <person name="Murata T."/>
            <person name="Mueller-Roeber B."/>
            <person name="Nelson D.R."/>
            <person name="Obara M."/>
            <person name="Oguri Y."/>
            <person name="Olmstead R.G."/>
            <person name="Onodera N."/>
            <person name="Petersen B.L."/>
            <person name="Pils B."/>
            <person name="Prigge M."/>
            <person name="Rensing S.A."/>
            <person name="Riano-Pachon D.M."/>
            <person name="Roberts A.W."/>
            <person name="Sato Y."/>
            <person name="Scheller H.V."/>
            <person name="Schulz B."/>
            <person name="Schulz C."/>
            <person name="Shakirov E.V."/>
            <person name="Shibagaki N."/>
            <person name="Shinohara N."/>
            <person name="Shippen D.E."/>
            <person name="Soerensen I."/>
            <person name="Sotooka R."/>
            <person name="Sugimoto N."/>
            <person name="Sugita M."/>
            <person name="Sumikawa N."/>
            <person name="Tanurdzic M."/>
            <person name="Theissen G."/>
            <person name="Ulvskov P."/>
            <person name="Wakazuki S."/>
            <person name="Weng J.K."/>
            <person name="Willats W.W."/>
            <person name="Wipf D."/>
            <person name="Wolf P.G."/>
            <person name="Yang L."/>
            <person name="Zimmer A.D."/>
            <person name="Zhu Q."/>
            <person name="Mitros T."/>
            <person name="Hellsten U."/>
            <person name="Loque D."/>
            <person name="Otillar R."/>
            <person name="Salamov A."/>
            <person name="Schmutz J."/>
            <person name="Shapiro H."/>
            <person name="Lindquist E."/>
            <person name="Lucas S."/>
            <person name="Rokhsar D."/>
            <person name="Grigoriev I.V."/>
        </authorList>
    </citation>
    <scope>NUCLEOTIDE SEQUENCE [LARGE SCALE GENOMIC DNA]</scope>
</reference>
<gene>
    <name evidence="2" type="ORF">SELMODRAFT_420946</name>
</gene>
<dbReference type="InterPro" id="IPR011249">
    <property type="entry name" value="Metalloenz_LuxS/M16"/>
</dbReference>
<sequence length="574" mass="64925">MSYMGDVIRRFVPEIVLADSIQNPAFHEWEIKEQAEILREEIKDIANSSNASGSFASRWLQWPSWQSAGGNLNGFNSFIFKQTTWASIAFEILGGWRNERDAVAATVLQSARFQLPDCVYTRILVVHPKVENFTAFTSVYNDSGLFGIHASSEHKFVDGLVESWQNLVKSTKNATISLVLVNLKPQVVVNKDIDRQILTYGSLQKNLSTQFMSIFDDLCKVAEKMACYGGDGLLAKWLASGAMSSSGSGNYIAPGENRPCVPIFYVECTLSAWPLPAGDWKKSLDGAFGFAVDAAAKRFNLRKEDLEAKISDPSYKNSRLTPEAWARQNYIRVVPKPDQGLEGENTRLKDLNSKLILQVTNQKEEIKNTKDKLMKVNKEQAEKIQELQKDSREIVSLKEENTKLTERVAELEEKLKEETLKRKEETSKLKEELTDLSRQLSAQGRELSALQQRLSALRMFERVLLRKLCKAAREKCVRLAREADVEIPLAADGKINWNEFFNIPGVVALLNDAGLTVGLEYARSILRRLHAGVHQVVESEEVFVDTVLELMLDEFRTKMENILVLQRPRIFSLQ</sequence>
<dbReference type="KEGG" id="smo:SELMODRAFT_420946"/>
<dbReference type="HOGENOM" id="CLU_475219_0_0_1"/>
<dbReference type="EMBL" id="GL377613">
    <property type="protein sequence ID" value="EFJ17651.1"/>
    <property type="molecule type" value="Genomic_DNA"/>
</dbReference>
<keyword evidence="1" id="KW-0175">Coiled coil</keyword>
<dbReference type="Proteomes" id="UP000001514">
    <property type="component" value="Unassembled WGS sequence"/>
</dbReference>
<protein>
    <submittedName>
        <fullName evidence="2">Uncharacterized protein</fullName>
    </submittedName>
</protein>
<dbReference type="PANTHER" id="PTHR36033">
    <property type="entry name" value="NUCLEIC ACID-BINDING PROTEINS SUPERFAMILY"/>
    <property type="match status" value="1"/>
</dbReference>
<name>D8SDM7_SELML</name>
<organism evidence="3">
    <name type="scientific">Selaginella moellendorffii</name>
    <name type="common">Spikemoss</name>
    <dbReference type="NCBI Taxonomy" id="88036"/>
    <lineage>
        <taxon>Eukaryota</taxon>
        <taxon>Viridiplantae</taxon>
        <taxon>Streptophyta</taxon>
        <taxon>Embryophyta</taxon>
        <taxon>Tracheophyta</taxon>
        <taxon>Lycopodiopsida</taxon>
        <taxon>Selaginellales</taxon>
        <taxon>Selaginellaceae</taxon>
        <taxon>Selaginella</taxon>
    </lineage>
</organism>
<dbReference type="eggNOG" id="KOG2067">
    <property type="taxonomic scope" value="Eukaryota"/>
</dbReference>
<proteinExistence type="predicted"/>
<dbReference type="GO" id="GO:0005739">
    <property type="term" value="C:mitochondrion"/>
    <property type="evidence" value="ECO:0000318"/>
    <property type="project" value="GO_Central"/>
</dbReference>
<evidence type="ECO:0000256" key="1">
    <source>
        <dbReference type="SAM" id="Coils"/>
    </source>
</evidence>
<dbReference type="STRING" id="88036.D8SDM7"/>
<dbReference type="Gene3D" id="3.30.830.10">
    <property type="entry name" value="Metalloenzyme, LuxS/M16 peptidase-like"/>
    <property type="match status" value="1"/>
</dbReference>
<keyword evidence="3" id="KW-1185">Reference proteome</keyword>
<dbReference type="PANTHER" id="PTHR36033:SF1">
    <property type="entry name" value="NUCLEIC ACID-BINDING PROTEINS SUPERFAMILY"/>
    <property type="match status" value="1"/>
</dbReference>
<accession>D8SDM7</accession>
<dbReference type="InParanoid" id="D8SDM7"/>
<evidence type="ECO:0000313" key="2">
    <source>
        <dbReference type="EMBL" id="EFJ17651.1"/>
    </source>
</evidence>
<dbReference type="SUPFAM" id="SSF63411">
    <property type="entry name" value="LuxS/MPP-like metallohydrolase"/>
    <property type="match status" value="1"/>
</dbReference>
<feature type="coiled-coil region" evidence="1">
    <location>
        <begin position="352"/>
        <end position="453"/>
    </location>
</feature>